<dbReference type="Gene3D" id="3.20.70.20">
    <property type="match status" value="1"/>
</dbReference>
<reference evidence="12 13" key="1">
    <citation type="journal article" date="2019" name="Int. J. Syst. Evol. Microbiol.">
        <title>The Global Catalogue of Microorganisms (GCM) 10K type strain sequencing project: providing services to taxonomists for standard genome sequencing and annotation.</title>
        <authorList>
            <consortium name="The Broad Institute Genomics Platform"/>
            <consortium name="The Broad Institute Genome Sequencing Center for Infectious Disease"/>
            <person name="Wu L."/>
            <person name="Ma J."/>
        </authorList>
    </citation>
    <scope>NUCLEOTIDE SEQUENCE [LARGE SCALE GENOMIC DNA]</scope>
    <source>
        <strain evidence="12 13">JCM 9383</strain>
    </source>
</reference>
<keyword evidence="3" id="KW-0021">Allosteric enzyme</keyword>
<protein>
    <recommendedName>
        <fullName evidence="2 10">Ribonucleoside-diphosphate reductase</fullName>
        <ecNumber evidence="2 10">1.17.4.1</ecNumber>
    </recommendedName>
</protein>
<evidence type="ECO:0000256" key="5">
    <source>
        <dbReference type="ARBA" id="ARBA00022840"/>
    </source>
</evidence>
<dbReference type="InterPro" id="IPR000788">
    <property type="entry name" value="RNR_lg_C"/>
</dbReference>
<dbReference type="InterPro" id="IPR039718">
    <property type="entry name" value="Rrm1"/>
</dbReference>
<dbReference type="Pfam" id="PF02867">
    <property type="entry name" value="Ribonuc_red_lgC"/>
    <property type="match status" value="1"/>
</dbReference>
<dbReference type="Pfam" id="PF00317">
    <property type="entry name" value="Ribonuc_red_lgN"/>
    <property type="match status" value="1"/>
</dbReference>
<dbReference type="RefSeq" id="WP_344686212.1">
    <property type="nucleotide sequence ID" value="NZ_BAAAUX010000043.1"/>
</dbReference>
<dbReference type="NCBIfam" id="TIGR02506">
    <property type="entry name" value="NrdE_NrdA"/>
    <property type="match status" value="1"/>
</dbReference>
<evidence type="ECO:0000313" key="13">
    <source>
        <dbReference type="Proteomes" id="UP001500979"/>
    </source>
</evidence>
<dbReference type="NCBIfam" id="NF005544">
    <property type="entry name" value="PRK07207.1"/>
    <property type="match status" value="1"/>
</dbReference>
<dbReference type="InterPro" id="IPR008926">
    <property type="entry name" value="RNR_R1-su_N"/>
</dbReference>
<evidence type="ECO:0000256" key="10">
    <source>
        <dbReference type="RuleBase" id="RU003410"/>
    </source>
</evidence>
<accession>A0ABN3VQ47</accession>
<evidence type="ECO:0000256" key="4">
    <source>
        <dbReference type="ARBA" id="ARBA00022741"/>
    </source>
</evidence>
<organism evidence="12 13">
    <name type="scientific">Saccharopolyspora taberi</name>
    <dbReference type="NCBI Taxonomy" id="60895"/>
    <lineage>
        <taxon>Bacteria</taxon>
        <taxon>Bacillati</taxon>
        <taxon>Actinomycetota</taxon>
        <taxon>Actinomycetes</taxon>
        <taxon>Pseudonocardiales</taxon>
        <taxon>Pseudonocardiaceae</taxon>
        <taxon>Saccharopolyspora</taxon>
    </lineage>
</organism>
<evidence type="ECO:0000256" key="3">
    <source>
        <dbReference type="ARBA" id="ARBA00022533"/>
    </source>
</evidence>
<dbReference type="PANTHER" id="PTHR11573">
    <property type="entry name" value="RIBONUCLEOSIDE-DIPHOSPHATE REDUCTASE LARGE CHAIN"/>
    <property type="match status" value="1"/>
</dbReference>
<dbReference type="EC" id="1.17.4.1" evidence="2 10"/>
<sequence length="802" mass="89665">MTETLTAPAPHNTPDWDRVAAVVQQACEGLSGVSADAVLDEIRRTSYDGITADELELAQIMAARTKVEAEPNYSRVTARLLLDRLRREALSHLEGAPQDADQQQMRTRYASYFQDYVAHGVRLQQLDPELAAFDLARLGAALLPERDLAFDFLGLQTLYDRYLLHDDGTRYELPQAFFMRVAMGLALREDDREARAIEFYRLLSSFDFMCSTPTLFNAGTTRPQLSSCFLTTVDDDLHGIFHSISNNALLSKYAGGLGNDWTPVRGIGAHIKGTNGQSQGVVPFLKIANDTAVAVNQGGKRKGAVCAYLETWHVDIEEFLDLRKNTGDDRRRTHDMNTANWVPDEFMRRVEADEMWTLFSPDETPDLHDLYGAAFAERYRAYEAAAERGEIRIHKQVRAVDLWRRMLTMLFETGHPWITFKDPCNVRSPQQHAGVVHSSNLCTEITLNTSVDEVAVCNLGSINLAQHVTADGIDHQRLERTTRTAVRMLDNVIDINFYTVPEARRSNLRHRPVGLGLMGCADALFAQRIPMSSQEAVDFADRSMEEISYYAISASAELAAERGSYESFDGSLWSRGVLPIDSLRMLAETRNGDVELDFGTTLDWDAVRERARKGMRNSNVMAIAPTATIANICGVGQSIEPLYRNLYVKSNMSGDFTAVNPHLVADLKEAGLWDEAMISDLKFHDGSLAPIERIPARLKELYATAFEIEPRWLIEAAARRQKWIDQAQSLNLYVAAPSGRKLDALYRAAWRKGLKTTYYLRSTSATHVEKSTLRGTDGKLNAVPTEAAACSVDNPDECEACQ</sequence>
<evidence type="ECO:0000256" key="7">
    <source>
        <dbReference type="ARBA" id="ARBA00023116"/>
    </source>
</evidence>
<dbReference type="SUPFAM" id="SSF48168">
    <property type="entry name" value="R1 subunit of ribonucleotide reductase, N-terminal domain"/>
    <property type="match status" value="1"/>
</dbReference>
<gene>
    <name evidence="12" type="ORF">GCM10010470_65010</name>
</gene>
<dbReference type="PANTHER" id="PTHR11573:SF6">
    <property type="entry name" value="RIBONUCLEOSIDE-DIPHOSPHATE REDUCTASE LARGE SUBUNIT"/>
    <property type="match status" value="1"/>
</dbReference>
<dbReference type="PROSITE" id="PS00089">
    <property type="entry name" value="RIBORED_LARGE"/>
    <property type="match status" value="1"/>
</dbReference>
<proteinExistence type="inferred from homology"/>
<keyword evidence="4 9" id="KW-0547">Nucleotide-binding</keyword>
<comment type="function">
    <text evidence="10">Provides the precursors necessary for DNA synthesis. Catalyzes the biosynthesis of deoxyribonucleotides from the corresponding ribonucleotides.</text>
</comment>
<comment type="similarity">
    <text evidence="1 10">Belongs to the ribonucleoside diphosphate reductase large chain family.</text>
</comment>
<dbReference type="InterPro" id="IPR005144">
    <property type="entry name" value="ATP-cone_dom"/>
</dbReference>
<dbReference type="SUPFAM" id="SSF51998">
    <property type="entry name" value="PFL-like glycyl radical enzymes"/>
    <property type="match status" value="1"/>
</dbReference>
<evidence type="ECO:0000256" key="2">
    <source>
        <dbReference type="ARBA" id="ARBA00012274"/>
    </source>
</evidence>
<feature type="domain" description="ATP-cone" evidence="11">
    <location>
        <begin position="1"/>
        <end position="91"/>
    </location>
</feature>
<dbReference type="InterPro" id="IPR013509">
    <property type="entry name" value="RNR_lsu_N"/>
</dbReference>
<dbReference type="InterPro" id="IPR013346">
    <property type="entry name" value="NrdE_NrdA_C"/>
</dbReference>
<comment type="caution">
    <text evidence="12">The sequence shown here is derived from an EMBL/GenBank/DDBJ whole genome shotgun (WGS) entry which is preliminary data.</text>
</comment>
<evidence type="ECO:0000256" key="1">
    <source>
        <dbReference type="ARBA" id="ARBA00010406"/>
    </source>
</evidence>
<keyword evidence="6 10" id="KW-0560">Oxidoreductase</keyword>
<evidence type="ECO:0000256" key="9">
    <source>
        <dbReference type="PROSITE-ProRule" id="PRU00492"/>
    </source>
</evidence>
<evidence type="ECO:0000256" key="8">
    <source>
        <dbReference type="ARBA" id="ARBA00047754"/>
    </source>
</evidence>
<dbReference type="EMBL" id="BAAAUX010000043">
    <property type="protein sequence ID" value="GAA2820723.1"/>
    <property type="molecule type" value="Genomic_DNA"/>
</dbReference>
<evidence type="ECO:0000313" key="12">
    <source>
        <dbReference type="EMBL" id="GAA2820723.1"/>
    </source>
</evidence>
<dbReference type="Proteomes" id="UP001500979">
    <property type="component" value="Unassembled WGS sequence"/>
</dbReference>
<keyword evidence="13" id="KW-1185">Reference proteome</keyword>
<name>A0ABN3VQ47_9PSEU</name>
<dbReference type="PROSITE" id="PS51161">
    <property type="entry name" value="ATP_CONE"/>
    <property type="match status" value="1"/>
</dbReference>
<keyword evidence="5 9" id="KW-0067">ATP-binding</keyword>
<dbReference type="PRINTS" id="PR01183">
    <property type="entry name" value="RIBORDTASEM1"/>
</dbReference>
<keyword evidence="7 10" id="KW-0215">Deoxyribonucleotide synthesis</keyword>
<evidence type="ECO:0000259" key="11">
    <source>
        <dbReference type="PROSITE" id="PS51161"/>
    </source>
</evidence>
<evidence type="ECO:0000256" key="6">
    <source>
        <dbReference type="ARBA" id="ARBA00023002"/>
    </source>
</evidence>
<dbReference type="CDD" id="cd01679">
    <property type="entry name" value="RNR_I"/>
    <property type="match status" value="1"/>
</dbReference>
<comment type="catalytic activity">
    <reaction evidence="8 10">
        <text>a 2'-deoxyribonucleoside 5'-diphosphate + [thioredoxin]-disulfide + H2O = a ribonucleoside 5'-diphosphate + [thioredoxin]-dithiol</text>
        <dbReference type="Rhea" id="RHEA:23252"/>
        <dbReference type="Rhea" id="RHEA-COMP:10698"/>
        <dbReference type="Rhea" id="RHEA-COMP:10700"/>
        <dbReference type="ChEBI" id="CHEBI:15377"/>
        <dbReference type="ChEBI" id="CHEBI:29950"/>
        <dbReference type="ChEBI" id="CHEBI:50058"/>
        <dbReference type="ChEBI" id="CHEBI:57930"/>
        <dbReference type="ChEBI" id="CHEBI:73316"/>
        <dbReference type="EC" id="1.17.4.1"/>
    </reaction>
</comment>